<dbReference type="InterPro" id="IPR045379">
    <property type="entry name" value="Crinkler_N"/>
</dbReference>
<proteinExistence type="predicted"/>
<dbReference type="Pfam" id="PF20147">
    <property type="entry name" value="Crinkler"/>
    <property type="match status" value="1"/>
</dbReference>
<evidence type="ECO:0000259" key="4">
    <source>
        <dbReference type="Pfam" id="PF20147"/>
    </source>
</evidence>
<comment type="caution">
    <text evidence="5">The sequence shown here is derived from an EMBL/GenBank/DDBJ whole genome shotgun (WGS) entry which is preliminary data.</text>
</comment>
<dbReference type="GO" id="GO:0043657">
    <property type="term" value="C:host cell"/>
    <property type="evidence" value="ECO:0007669"/>
    <property type="project" value="UniProtKB-SubCell"/>
</dbReference>
<dbReference type="Proteomes" id="UP000738359">
    <property type="component" value="Unassembled WGS sequence"/>
</dbReference>
<evidence type="ECO:0000256" key="2">
    <source>
        <dbReference type="ARBA" id="ARBA00004613"/>
    </source>
</evidence>
<name>A0A9P6JAJ5_MORAP</name>
<evidence type="ECO:0000313" key="6">
    <source>
        <dbReference type="Proteomes" id="UP000738359"/>
    </source>
</evidence>
<keyword evidence="6" id="KW-1185">Reference proteome</keyword>
<protein>
    <recommendedName>
        <fullName evidence="4">Crinkler effector protein N-terminal domain-containing protein</fullName>
    </recommendedName>
</protein>
<evidence type="ECO:0000256" key="3">
    <source>
        <dbReference type="ARBA" id="ARBA00022525"/>
    </source>
</evidence>
<evidence type="ECO:0000313" key="5">
    <source>
        <dbReference type="EMBL" id="KAF9965921.1"/>
    </source>
</evidence>
<feature type="domain" description="Crinkler effector protein N-terminal" evidence="4">
    <location>
        <begin position="29"/>
        <end position="105"/>
    </location>
</feature>
<evidence type="ECO:0000256" key="1">
    <source>
        <dbReference type="ARBA" id="ARBA00004340"/>
    </source>
</evidence>
<keyword evidence="3" id="KW-0964">Secreted</keyword>
<dbReference type="AlphaFoldDB" id="A0A9P6JAJ5"/>
<feature type="non-terminal residue" evidence="5">
    <location>
        <position position="1"/>
    </location>
</feature>
<gene>
    <name evidence="5" type="ORF">BGZ70_003799</name>
</gene>
<dbReference type="GO" id="GO:0005576">
    <property type="term" value="C:extracellular region"/>
    <property type="evidence" value="ECO:0007669"/>
    <property type="project" value="UniProtKB-SubCell"/>
</dbReference>
<organism evidence="5 6">
    <name type="scientific">Mortierella alpina</name>
    <name type="common">Oleaginous fungus</name>
    <name type="synonym">Mortierella renispora</name>
    <dbReference type="NCBI Taxonomy" id="64518"/>
    <lineage>
        <taxon>Eukaryota</taxon>
        <taxon>Fungi</taxon>
        <taxon>Fungi incertae sedis</taxon>
        <taxon>Mucoromycota</taxon>
        <taxon>Mortierellomycotina</taxon>
        <taxon>Mortierellomycetes</taxon>
        <taxon>Mortierellales</taxon>
        <taxon>Mortierellaceae</taxon>
        <taxon>Mortierella</taxon>
    </lineage>
</organism>
<comment type="subcellular location">
    <subcellularLocation>
        <location evidence="1">Host cell</location>
    </subcellularLocation>
    <subcellularLocation>
        <location evidence="2">Secreted</location>
    </subcellularLocation>
</comment>
<accession>A0A9P6JAJ5</accession>
<reference evidence="5" key="1">
    <citation type="journal article" date="2020" name="Fungal Divers.">
        <title>Resolving the Mortierellaceae phylogeny through synthesis of multi-gene phylogenetics and phylogenomics.</title>
        <authorList>
            <person name="Vandepol N."/>
            <person name="Liber J."/>
            <person name="Desiro A."/>
            <person name="Na H."/>
            <person name="Kennedy M."/>
            <person name="Barry K."/>
            <person name="Grigoriev I.V."/>
            <person name="Miller A.N."/>
            <person name="O'Donnell K."/>
            <person name="Stajich J.E."/>
            <person name="Bonito G."/>
        </authorList>
    </citation>
    <scope>NUCLEOTIDE SEQUENCE</scope>
    <source>
        <strain evidence="5">CK1249</strain>
    </source>
</reference>
<dbReference type="EMBL" id="JAAAHY010000208">
    <property type="protein sequence ID" value="KAF9965921.1"/>
    <property type="molecule type" value="Genomic_DNA"/>
</dbReference>
<dbReference type="OrthoDB" id="2673191at2759"/>
<sequence length="111" mass="12251">PQFFPPFLSVNASQPHDRHSPDPVLSCGGEATCNAFSVKAPSSATVGDLKDLIKTKKTPRFDDVDADELTIWRVSIAIIDDNDELPILLNIVPDSERKKLGPATRLFKVFF</sequence>